<dbReference type="AlphaFoldDB" id="A0A0R2BL70"/>
<evidence type="ECO:0000259" key="1">
    <source>
        <dbReference type="PROSITE" id="PS51350"/>
    </source>
</evidence>
<organism evidence="2 3">
    <name type="scientific">Secundilactobacillus collinoides DSM 20515 = JCM 1123</name>
    <dbReference type="NCBI Taxonomy" id="1423733"/>
    <lineage>
        <taxon>Bacteria</taxon>
        <taxon>Bacillati</taxon>
        <taxon>Bacillota</taxon>
        <taxon>Bacilli</taxon>
        <taxon>Lactobacillales</taxon>
        <taxon>Lactobacillaceae</taxon>
        <taxon>Secundilactobacillus</taxon>
    </lineage>
</organism>
<dbReference type="Proteomes" id="UP000051845">
    <property type="component" value="Unassembled WGS sequence"/>
</dbReference>
<protein>
    <recommendedName>
        <fullName evidence="1">HPr domain-containing protein</fullName>
    </recommendedName>
</protein>
<dbReference type="STRING" id="33960.TY91_03890"/>
<sequence length="91" mass="9741">MFNLKSTKVRVIANGGLTGDTVNQLTNELSTFTFKIMLKYNGTTTIANSSLGVMSLGVPADADIEISVEGDDAQLQEVISALTDKKFVKTL</sequence>
<feature type="domain" description="HPr" evidence="1">
    <location>
        <begin position="1"/>
        <end position="90"/>
    </location>
</feature>
<name>A0A0R2BL70_SECCO</name>
<reference evidence="2 3" key="1">
    <citation type="journal article" date="2015" name="Genome Announc.">
        <title>Expanding the biotechnology potential of lactobacilli through comparative genomics of 213 strains and associated genera.</title>
        <authorList>
            <person name="Sun Z."/>
            <person name="Harris H.M."/>
            <person name="McCann A."/>
            <person name="Guo C."/>
            <person name="Argimon S."/>
            <person name="Zhang W."/>
            <person name="Yang X."/>
            <person name="Jeffery I.B."/>
            <person name="Cooney J.C."/>
            <person name="Kagawa T.F."/>
            <person name="Liu W."/>
            <person name="Song Y."/>
            <person name="Salvetti E."/>
            <person name="Wrobel A."/>
            <person name="Rasinkangas P."/>
            <person name="Parkhill J."/>
            <person name="Rea M.C."/>
            <person name="O'Sullivan O."/>
            <person name="Ritari J."/>
            <person name="Douillard F.P."/>
            <person name="Paul Ross R."/>
            <person name="Yang R."/>
            <person name="Briner A.E."/>
            <person name="Felis G.E."/>
            <person name="de Vos W.M."/>
            <person name="Barrangou R."/>
            <person name="Klaenhammer T.R."/>
            <person name="Caufield P.W."/>
            <person name="Cui Y."/>
            <person name="Zhang H."/>
            <person name="O'Toole P.W."/>
        </authorList>
    </citation>
    <scope>NUCLEOTIDE SEQUENCE [LARGE SCALE GENOMIC DNA]</scope>
    <source>
        <strain evidence="2 3">DSM 20515</strain>
    </source>
</reference>
<dbReference type="Pfam" id="PF00381">
    <property type="entry name" value="PTS-HPr"/>
    <property type="match status" value="1"/>
</dbReference>
<evidence type="ECO:0000313" key="2">
    <source>
        <dbReference type="EMBL" id="KRM76534.1"/>
    </source>
</evidence>
<dbReference type="PRINTS" id="PR00107">
    <property type="entry name" value="PHOSPHOCPHPR"/>
</dbReference>
<dbReference type="EMBL" id="AYYR01000023">
    <property type="protein sequence ID" value="KRM76534.1"/>
    <property type="molecule type" value="Genomic_DNA"/>
</dbReference>
<dbReference type="PATRIC" id="fig|1423733.4.peg.1288"/>
<gene>
    <name evidence="2" type="ORF">FC82_GL001220</name>
</gene>
<dbReference type="InterPro" id="IPR000032">
    <property type="entry name" value="HPr-like"/>
</dbReference>
<dbReference type="PROSITE" id="PS51350">
    <property type="entry name" value="PTS_HPR_DOM"/>
    <property type="match status" value="1"/>
</dbReference>
<evidence type="ECO:0000313" key="3">
    <source>
        <dbReference type="Proteomes" id="UP000051845"/>
    </source>
</evidence>
<dbReference type="SUPFAM" id="SSF55594">
    <property type="entry name" value="HPr-like"/>
    <property type="match status" value="1"/>
</dbReference>
<dbReference type="InterPro" id="IPR035895">
    <property type="entry name" value="HPr-like_sf"/>
</dbReference>
<comment type="caution">
    <text evidence="2">The sequence shown here is derived from an EMBL/GenBank/DDBJ whole genome shotgun (WGS) entry which is preliminary data.</text>
</comment>
<proteinExistence type="predicted"/>
<accession>A0A0R2BL70</accession>
<dbReference type="Gene3D" id="3.30.1340.10">
    <property type="entry name" value="HPr-like"/>
    <property type="match status" value="1"/>
</dbReference>